<evidence type="ECO:0000259" key="6">
    <source>
        <dbReference type="Pfam" id="PF07715"/>
    </source>
</evidence>
<evidence type="ECO:0000313" key="7">
    <source>
        <dbReference type="EMBL" id="XAE42788.1"/>
    </source>
</evidence>
<dbReference type="Proteomes" id="UP001449795">
    <property type="component" value="Chromosome"/>
</dbReference>
<proteinExistence type="inferred from homology"/>
<keyword evidence="3" id="KW-0998">Cell outer membrane</keyword>
<protein>
    <submittedName>
        <fullName evidence="7">TonB-dependent receptor</fullName>
    </submittedName>
</protein>
<comment type="similarity">
    <text evidence="4">Belongs to the TonB-dependent receptor family.</text>
</comment>
<evidence type="ECO:0000256" key="1">
    <source>
        <dbReference type="ARBA" id="ARBA00004442"/>
    </source>
</evidence>
<accession>A0ABZ3D4V4</accession>
<dbReference type="EMBL" id="CP152276">
    <property type="protein sequence ID" value="XAE42788.1"/>
    <property type="molecule type" value="Genomic_DNA"/>
</dbReference>
<sequence>MTEMTAVGLALRGTALAVVATPSGGLKIVTTLPPAPASTPMPRADAIKATNATALAAPDRTDATSNAEAIVVTGSRLAHSALTDIMPTTTLDAEQLARRGYTNVGTALLRENPAYGAPDNSNMGTQGSYGAGQFFANMFNLGSQRTLTLVNGMRFVSDASSSIFGAVAGSPVDLSIIPSSLIKKVETVSVGGAPAYGSDAIAGVQNFILKNDFQGVEFTAQGGFSQKLDDGSAKIAFLAGRHFDHGRGGVVFDLEYNDQLPLTRAARPQFGGGNSNYFGQSNDPNSPYQYVLQHGQRYLEFTNSGIPITSDTYPTLSGQNLGGVTNAAGQTLIFNPTGTALVPLTFNSVNGDQISGSGGNGFNIGNYNNLIVGQTRLNLTTLAHYDITDHLKAKFEGWYQDASAFNTSAQPNYNSALFGSAMTGAADGTQSGNLVLSTSNPFLTQAERATIISNLAAQGVPTDQFYLARANTDYGTGAFTTNTQTFRFVGGLNGDFEFAGRHFDWDITGTYGRSMSQTYQPMIVAQNFVNALNAVRLPDGSIGCAPGYVSSPLPTESATCAALNPFGVSTASQSAIDYVTAMSKTSQTNSQFDIVAEVKSTVVKLPAGDVRWDLGYEHRREATSFNPGAFFLGEPMPDGTYQQYGAFIPVSPVAGSYHTHEAFAELEVPLVSPKMHIPGVYEFSGDAAARYVNNSITGGFWTWTAGGTYAPTRDVLFHGNYTRSLRAPSITELFAPDGSVYDSGNDPCSPQFITSGPNPGVRRANCAKAGVPTNFTSNINNYTILGSSGGNPHLQNETADSFTGGVTLRPRWVRGLTINSDFIDINLHNEIQSLDITQIMDACYDSPNFPNAYCSAFTRDSSGQITNFHEGYYNIANQHVRGVQSKLDYFLTLEDIGLGPKSGAVEMTVNYMHYVFNNQTLLSQTYAQVGDTSNPRDNFTTNINYFRGPLMLQWQMIYYGKSRYKLNVAPNTYSINDFKQYFMFNTTIGYTFLKHYMANLNINNVFDAKPQYPYIGSTSRYFDGIIGRSFMLTVQANF</sequence>
<keyword evidence="4" id="KW-0798">TonB box</keyword>
<dbReference type="Gene3D" id="2.40.170.20">
    <property type="entry name" value="TonB-dependent receptor, beta-barrel domain"/>
    <property type="match status" value="1"/>
</dbReference>
<dbReference type="InterPro" id="IPR000531">
    <property type="entry name" value="Beta-barrel_TonB"/>
</dbReference>
<feature type="domain" description="TonB-dependent receptor plug" evidence="6">
    <location>
        <begin position="87"/>
        <end position="204"/>
    </location>
</feature>
<keyword evidence="2 4" id="KW-0472">Membrane</keyword>
<evidence type="ECO:0000256" key="4">
    <source>
        <dbReference type="RuleBase" id="RU003357"/>
    </source>
</evidence>
<comment type="subcellular location">
    <subcellularLocation>
        <location evidence="1 4">Cell outer membrane</location>
    </subcellularLocation>
</comment>
<evidence type="ECO:0000259" key="5">
    <source>
        <dbReference type="Pfam" id="PF00593"/>
    </source>
</evidence>
<dbReference type="InterPro" id="IPR012910">
    <property type="entry name" value="Plug_dom"/>
</dbReference>
<dbReference type="Pfam" id="PF07715">
    <property type="entry name" value="Plug"/>
    <property type="match status" value="1"/>
</dbReference>
<gene>
    <name evidence="7" type="ORF">AAC691_21580</name>
</gene>
<dbReference type="SUPFAM" id="SSF56935">
    <property type="entry name" value="Porins"/>
    <property type="match status" value="1"/>
</dbReference>
<dbReference type="InterPro" id="IPR037066">
    <property type="entry name" value="Plug_dom_sf"/>
</dbReference>
<dbReference type="PANTHER" id="PTHR47234">
    <property type="match status" value="1"/>
</dbReference>
<dbReference type="Pfam" id="PF00593">
    <property type="entry name" value="TonB_dep_Rec_b-barrel"/>
    <property type="match status" value="1"/>
</dbReference>
<evidence type="ECO:0000256" key="2">
    <source>
        <dbReference type="ARBA" id="ARBA00023136"/>
    </source>
</evidence>
<dbReference type="RefSeq" id="WP_342628423.1">
    <property type="nucleotide sequence ID" value="NZ_CP152276.1"/>
</dbReference>
<evidence type="ECO:0000313" key="8">
    <source>
        <dbReference type="Proteomes" id="UP001449795"/>
    </source>
</evidence>
<keyword evidence="8" id="KW-1185">Reference proteome</keyword>
<evidence type="ECO:0000256" key="3">
    <source>
        <dbReference type="ARBA" id="ARBA00023237"/>
    </source>
</evidence>
<feature type="domain" description="TonB-dependent receptor-like beta-barrel" evidence="5">
    <location>
        <begin position="458"/>
        <end position="1005"/>
    </location>
</feature>
<dbReference type="Gene3D" id="2.170.130.10">
    <property type="entry name" value="TonB-dependent receptor, plug domain"/>
    <property type="match status" value="1"/>
</dbReference>
<name>A0ABZ3D4V4_9PROT</name>
<keyword evidence="7" id="KW-0675">Receptor</keyword>
<organism evidence="7 8">
    <name type="scientific">Nguyenibacter vanlangensis</name>
    <dbReference type="NCBI Taxonomy" id="1216886"/>
    <lineage>
        <taxon>Bacteria</taxon>
        <taxon>Pseudomonadati</taxon>
        <taxon>Pseudomonadota</taxon>
        <taxon>Alphaproteobacteria</taxon>
        <taxon>Acetobacterales</taxon>
        <taxon>Acetobacteraceae</taxon>
        <taxon>Nguyenibacter</taxon>
    </lineage>
</organism>
<dbReference type="PANTHER" id="PTHR47234:SF2">
    <property type="entry name" value="TONB-DEPENDENT RECEPTOR"/>
    <property type="match status" value="1"/>
</dbReference>
<dbReference type="InterPro" id="IPR036942">
    <property type="entry name" value="Beta-barrel_TonB_sf"/>
</dbReference>
<reference evidence="7 8" key="1">
    <citation type="submission" date="2024-04" db="EMBL/GenBank/DDBJ databases">
        <title>Complete genome sequence of Nguyenibacter vanlangesis HBCM-1154, a strain capable of nitrogen fixation, IAA production, and phosphorus solubilization isolated from sugarcane soil.</title>
        <authorList>
            <person name="MY HANH P."/>
        </authorList>
    </citation>
    <scope>NUCLEOTIDE SEQUENCE [LARGE SCALE GENOMIC DNA]</scope>
    <source>
        <strain evidence="7 8">HBCM 1154</strain>
    </source>
</reference>